<feature type="compositionally biased region" description="Low complexity" evidence="5">
    <location>
        <begin position="582"/>
        <end position="614"/>
    </location>
</feature>
<dbReference type="Pfam" id="PF00439">
    <property type="entry name" value="Bromodomain"/>
    <property type="match status" value="1"/>
</dbReference>
<feature type="domain" description="Bromo" evidence="6">
    <location>
        <begin position="217"/>
        <end position="289"/>
    </location>
</feature>
<dbReference type="InterPro" id="IPR036427">
    <property type="entry name" value="Bromodomain-like_sf"/>
</dbReference>
<accession>A0AAV3RPU1</accession>
<evidence type="ECO:0000256" key="2">
    <source>
        <dbReference type="ARBA" id="ARBA00023117"/>
    </source>
</evidence>
<feature type="compositionally biased region" description="Gly residues" evidence="5">
    <location>
        <begin position="17"/>
        <end position="29"/>
    </location>
</feature>
<evidence type="ECO:0000256" key="4">
    <source>
        <dbReference type="PROSITE-ProRule" id="PRU00035"/>
    </source>
</evidence>
<dbReference type="InterPro" id="IPR027353">
    <property type="entry name" value="NET_dom"/>
</dbReference>
<feature type="compositionally biased region" description="Polar residues" evidence="5">
    <location>
        <begin position="142"/>
        <end position="153"/>
    </location>
</feature>
<feature type="compositionally biased region" description="Basic and acidic residues" evidence="5">
    <location>
        <begin position="530"/>
        <end position="544"/>
    </location>
</feature>
<evidence type="ECO:0000259" key="7">
    <source>
        <dbReference type="PROSITE" id="PS51525"/>
    </source>
</evidence>
<evidence type="ECO:0000256" key="5">
    <source>
        <dbReference type="SAM" id="MobiDB-lite"/>
    </source>
</evidence>
<dbReference type="Pfam" id="PF17035">
    <property type="entry name" value="BET"/>
    <property type="match status" value="1"/>
</dbReference>
<feature type="compositionally biased region" description="Low complexity" evidence="5">
    <location>
        <begin position="510"/>
        <end position="527"/>
    </location>
</feature>
<name>A0AAV3RPU1_LITER</name>
<comment type="caution">
    <text evidence="8">The sequence shown here is derived from an EMBL/GenBank/DDBJ whole genome shotgun (WGS) entry which is preliminary data.</text>
</comment>
<feature type="compositionally biased region" description="Acidic residues" evidence="5">
    <location>
        <begin position="545"/>
        <end position="557"/>
    </location>
</feature>
<feature type="compositionally biased region" description="Low complexity" evidence="5">
    <location>
        <begin position="359"/>
        <end position="369"/>
    </location>
</feature>
<gene>
    <name evidence="8" type="ORF">LIER_29585</name>
</gene>
<keyword evidence="3" id="KW-0804">Transcription</keyword>
<dbReference type="PRINTS" id="PR00503">
    <property type="entry name" value="BROMODOMAIN"/>
</dbReference>
<feature type="region of interest" description="Disordered" evidence="5">
    <location>
        <begin position="140"/>
        <end position="181"/>
    </location>
</feature>
<dbReference type="InterPro" id="IPR001487">
    <property type="entry name" value="Bromodomain"/>
</dbReference>
<dbReference type="Gene3D" id="1.20.1270.220">
    <property type="match status" value="1"/>
</dbReference>
<dbReference type="PROSITE" id="PS51525">
    <property type="entry name" value="NET"/>
    <property type="match status" value="1"/>
</dbReference>
<reference evidence="8 9" key="1">
    <citation type="submission" date="2024-01" db="EMBL/GenBank/DDBJ databases">
        <title>The complete chloroplast genome sequence of Lithospermum erythrorhizon: insights into the phylogenetic relationship among Boraginaceae species and the maternal lineages of purple gromwells.</title>
        <authorList>
            <person name="Okada T."/>
            <person name="Watanabe K."/>
        </authorList>
    </citation>
    <scope>NUCLEOTIDE SEQUENCE [LARGE SCALE GENOMIC DNA]</scope>
</reference>
<dbReference type="AlphaFoldDB" id="A0AAV3RPU1"/>
<dbReference type="InterPro" id="IPR038336">
    <property type="entry name" value="NET_sf"/>
</dbReference>
<keyword evidence="1" id="KW-0805">Transcription regulation</keyword>
<feature type="region of interest" description="Disordered" evidence="5">
    <location>
        <begin position="327"/>
        <end position="428"/>
    </location>
</feature>
<evidence type="ECO:0000259" key="6">
    <source>
        <dbReference type="PROSITE" id="PS50014"/>
    </source>
</evidence>
<organism evidence="8 9">
    <name type="scientific">Lithospermum erythrorhizon</name>
    <name type="common">Purple gromwell</name>
    <name type="synonym">Lithospermum officinale var. erythrorhizon</name>
    <dbReference type="NCBI Taxonomy" id="34254"/>
    <lineage>
        <taxon>Eukaryota</taxon>
        <taxon>Viridiplantae</taxon>
        <taxon>Streptophyta</taxon>
        <taxon>Embryophyta</taxon>
        <taxon>Tracheophyta</taxon>
        <taxon>Spermatophyta</taxon>
        <taxon>Magnoliopsida</taxon>
        <taxon>eudicotyledons</taxon>
        <taxon>Gunneridae</taxon>
        <taxon>Pentapetalae</taxon>
        <taxon>asterids</taxon>
        <taxon>lamiids</taxon>
        <taxon>Boraginales</taxon>
        <taxon>Boraginaceae</taxon>
        <taxon>Boraginoideae</taxon>
        <taxon>Lithospermeae</taxon>
        <taxon>Lithospermum</taxon>
    </lineage>
</organism>
<dbReference type="SMART" id="SM00297">
    <property type="entry name" value="BROMO"/>
    <property type="match status" value="1"/>
</dbReference>
<evidence type="ECO:0000313" key="9">
    <source>
        <dbReference type="Proteomes" id="UP001454036"/>
    </source>
</evidence>
<evidence type="ECO:0000256" key="1">
    <source>
        <dbReference type="ARBA" id="ARBA00023015"/>
    </source>
</evidence>
<dbReference type="EMBL" id="BAABME010010242">
    <property type="protein sequence ID" value="GAA0176712.1"/>
    <property type="molecule type" value="Genomic_DNA"/>
</dbReference>
<feature type="region of interest" description="Disordered" evidence="5">
    <location>
        <begin position="1"/>
        <end position="65"/>
    </location>
</feature>
<proteinExistence type="predicted"/>
<dbReference type="PANTHER" id="PTHR45926">
    <property type="entry name" value="OSJNBA0053K19.4 PROTEIN"/>
    <property type="match status" value="1"/>
</dbReference>
<sequence length="623" mass="67255">MASAALATQNESSWAQSGGGGGGGGGGYMGKIPSSAYMNPNPKKKQKQFHNNHQQFHPLNGHDEAGTGAVYVTQTASDDAYSFNQRSNFEGFNGGARNGFNVGGCLTFNLASYKKSELVDLRKKLVAELDQVRSLRDRIDSGQFSSTNNTQNPRVKGGKNSKNSKKLPVNKRPIPFGSTKDLKKLSNGVENRSVSLAGMANIEGLMKECRSILTKLMKHKDGWVFNVPVDDVALGLHDYHQIVKRPMDLGTVKSNFAKKLYTSPVEFADDVRLTFNNALLYNPKNDPVHVMAEGLLVRFEELFKPIQDKIDGFRGVFRGGDEVVRVPTPERVKKTKANPAAPPIVPPRTTSMKKLDRVQSQSHSSASTPSHPPPPPLEPPPSMQPNSPVQTPSPPSKSHVPSGKAYTATGKASMAKLPKPRAKDPNKREMNIEEKHKLGLGLQSLPQEKMPQLVQIIRKRNEHLAQDGDEIELDIEALDTETLWELDRFVTNWKKMVSKTKRQALLMNLNPGNAAAPSTSAADTDAGPELSDRNESEKKPKKGDDLDDDDVDIEDDMPVTSFPPVEIEKDEAGGGGAGGPEENGNAGSDSSSSSSSGSGSSSSSDSDSGSSSGSDSDEDEAQS</sequence>
<dbReference type="Proteomes" id="UP001454036">
    <property type="component" value="Unassembled WGS sequence"/>
</dbReference>
<feature type="compositionally biased region" description="Basic residues" evidence="5">
    <location>
        <begin position="156"/>
        <end position="169"/>
    </location>
</feature>
<evidence type="ECO:0000313" key="8">
    <source>
        <dbReference type="EMBL" id="GAA0176712.1"/>
    </source>
</evidence>
<keyword evidence="2 4" id="KW-0103">Bromodomain</keyword>
<feature type="domain" description="NET" evidence="7">
    <location>
        <begin position="420"/>
        <end position="501"/>
    </location>
</feature>
<evidence type="ECO:0000256" key="3">
    <source>
        <dbReference type="ARBA" id="ARBA00023163"/>
    </source>
</evidence>
<dbReference type="PROSITE" id="PS50014">
    <property type="entry name" value="BROMODOMAIN_2"/>
    <property type="match status" value="1"/>
</dbReference>
<dbReference type="Gene3D" id="1.20.920.10">
    <property type="entry name" value="Bromodomain-like"/>
    <property type="match status" value="1"/>
</dbReference>
<protein>
    <submittedName>
        <fullName evidence="8">Uncharacterized protein</fullName>
    </submittedName>
</protein>
<feature type="compositionally biased region" description="Polar residues" evidence="5">
    <location>
        <begin position="1"/>
        <end position="16"/>
    </location>
</feature>
<feature type="region of interest" description="Disordered" evidence="5">
    <location>
        <begin position="508"/>
        <end position="623"/>
    </location>
</feature>
<keyword evidence="9" id="KW-1185">Reference proteome</keyword>
<dbReference type="SUPFAM" id="SSF47370">
    <property type="entry name" value="Bromodomain"/>
    <property type="match status" value="1"/>
</dbReference>
<feature type="compositionally biased region" description="Pro residues" evidence="5">
    <location>
        <begin position="370"/>
        <end position="383"/>
    </location>
</feature>